<protein>
    <recommendedName>
        <fullName evidence="5">YtxH domain-containing protein</fullName>
    </recommendedName>
</protein>
<evidence type="ECO:0000256" key="1">
    <source>
        <dbReference type="SAM" id="MobiDB-lite"/>
    </source>
</evidence>
<evidence type="ECO:0000313" key="4">
    <source>
        <dbReference type="Proteomes" id="UP000238348"/>
    </source>
</evidence>
<dbReference type="AlphaFoldDB" id="A0A2L0FAJ6"/>
<feature type="region of interest" description="Disordered" evidence="1">
    <location>
        <begin position="53"/>
        <end position="107"/>
    </location>
</feature>
<accession>A0A2L0FAJ6</accession>
<evidence type="ECO:0008006" key="5">
    <source>
        <dbReference type="Google" id="ProtNLM"/>
    </source>
</evidence>
<keyword evidence="2" id="KW-0812">Transmembrane</keyword>
<keyword evidence="2" id="KW-0472">Membrane</keyword>
<dbReference type="InterPro" id="IPR024623">
    <property type="entry name" value="YtxH"/>
</dbReference>
<name>A0A2L0FAJ6_SORCE</name>
<feature type="transmembrane region" description="Helical" evidence="2">
    <location>
        <begin position="24"/>
        <end position="47"/>
    </location>
</feature>
<dbReference type="Proteomes" id="UP000238348">
    <property type="component" value="Chromosome"/>
</dbReference>
<evidence type="ECO:0000313" key="3">
    <source>
        <dbReference type="EMBL" id="AUX48626.1"/>
    </source>
</evidence>
<dbReference type="OrthoDB" id="5525086at2"/>
<dbReference type="RefSeq" id="WP_104986458.1">
    <property type="nucleotide sequence ID" value="NZ_CP012673.1"/>
</dbReference>
<feature type="compositionally biased region" description="Basic and acidic residues" evidence="1">
    <location>
        <begin position="95"/>
        <end position="107"/>
    </location>
</feature>
<sequence>MKASDLVNYLADVTPYRRRSSLDWILPVSVGIGLGVAVGVGVGVLVAPTSGEEARRRLRDNASRLRERADRVKDRALGAAQRAQEQIQESTGTTAEDRSFANDLAAR</sequence>
<feature type="compositionally biased region" description="Basic and acidic residues" evidence="1">
    <location>
        <begin position="53"/>
        <end position="76"/>
    </location>
</feature>
<gene>
    <name evidence="3" type="ORF">SOCE26_101650</name>
</gene>
<proteinExistence type="predicted"/>
<evidence type="ECO:0000256" key="2">
    <source>
        <dbReference type="SAM" id="Phobius"/>
    </source>
</evidence>
<dbReference type="EMBL" id="CP012673">
    <property type="protein sequence ID" value="AUX48626.1"/>
    <property type="molecule type" value="Genomic_DNA"/>
</dbReference>
<reference evidence="3 4" key="1">
    <citation type="submission" date="2015-09" db="EMBL/GenBank/DDBJ databases">
        <title>Sorangium comparison.</title>
        <authorList>
            <person name="Zaburannyi N."/>
            <person name="Bunk B."/>
            <person name="Overmann J."/>
            <person name="Mueller R."/>
        </authorList>
    </citation>
    <scope>NUCLEOTIDE SEQUENCE [LARGE SCALE GENOMIC DNA]</scope>
    <source>
        <strain evidence="3 4">So ce26</strain>
    </source>
</reference>
<organism evidence="3 4">
    <name type="scientific">Sorangium cellulosum</name>
    <name type="common">Polyangium cellulosum</name>
    <dbReference type="NCBI Taxonomy" id="56"/>
    <lineage>
        <taxon>Bacteria</taxon>
        <taxon>Pseudomonadati</taxon>
        <taxon>Myxococcota</taxon>
        <taxon>Polyangia</taxon>
        <taxon>Polyangiales</taxon>
        <taxon>Polyangiaceae</taxon>
        <taxon>Sorangium</taxon>
    </lineage>
</organism>
<keyword evidence="2" id="KW-1133">Transmembrane helix</keyword>
<feature type="compositionally biased region" description="Polar residues" evidence="1">
    <location>
        <begin position="83"/>
        <end position="94"/>
    </location>
</feature>
<dbReference type="Pfam" id="PF12732">
    <property type="entry name" value="YtxH"/>
    <property type="match status" value="1"/>
</dbReference>